<dbReference type="SUPFAM" id="SSF46992">
    <property type="entry name" value="Ribosomal protein S20"/>
    <property type="match status" value="1"/>
</dbReference>
<dbReference type="GO" id="GO:0019843">
    <property type="term" value="F:rRNA binding"/>
    <property type="evidence" value="ECO:0007669"/>
    <property type="project" value="UniProtKB-UniRule"/>
</dbReference>
<name>A0A0G0WGM1_9BACT</name>
<evidence type="ECO:0000256" key="6">
    <source>
        <dbReference type="HAMAP-Rule" id="MF_00500"/>
    </source>
</evidence>
<dbReference type="GO" id="GO:0005840">
    <property type="term" value="C:ribosome"/>
    <property type="evidence" value="ECO:0007669"/>
    <property type="project" value="UniProtKB-KW"/>
</dbReference>
<dbReference type="EMBL" id="LCAB01000005">
    <property type="protein sequence ID" value="KKR83455.1"/>
    <property type="molecule type" value="Genomic_DNA"/>
</dbReference>
<reference evidence="7 8" key="1">
    <citation type="journal article" date="2015" name="Nature">
        <title>rRNA introns, odd ribosomes, and small enigmatic genomes across a large radiation of phyla.</title>
        <authorList>
            <person name="Brown C.T."/>
            <person name="Hug L.A."/>
            <person name="Thomas B.C."/>
            <person name="Sharon I."/>
            <person name="Castelle C.J."/>
            <person name="Singh A."/>
            <person name="Wilkins M.J."/>
            <person name="Williams K.H."/>
            <person name="Banfield J.F."/>
        </authorList>
    </citation>
    <scope>NUCLEOTIDE SEQUENCE [LARGE SCALE GENOMIC DNA]</scope>
</reference>
<dbReference type="GO" id="GO:0006412">
    <property type="term" value="P:translation"/>
    <property type="evidence" value="ECO:0007669"/>
    <property type="project" value="UniProtKB-UniRule"/>
</dbReference>
<gene>
    <name evidence="6" type="primary">rpsT</name>
    <name evidence="7" type="ORF">UU29_C0005G0036</name>
</gene>
<accession>A0A0G0WGM1</accession>
<dbReference type="Gene3D" id="1.20.58.110">
    <property type="entry name" value="Ribosomal protein S20"/>
    <property type="match status" value="1"/>
</dbReference>
<dbReference type="Pfam" id="PF01649">
    <property type="entry name" value="Ribosomal_S20p"/>
    <property type="match status" value="1"/>
</dbReference>
<evidence type="ECO:0000313" key="8">
    <source>
        <dbReference type="Proteomes" id="UP000034601"/>
    </source>
</evidence>
<keyword evidence="3 6" id="KW-0689">Ribosomal protein</keyword>
<protein>
    <recommendedName>
        <fullName evidence="5 6">Small ribosomal subunit protein bS20</fullName>
    </recommendedName>
</protein>
<evidence type="ECO:0000256" key="1">
    <source>
        <dbReference type="ARBA" id="ARBA00022730"/>
    </source>
</evidence>
<evidence type="ECO:0000256" key="2">
    <source>
        <dbReference type="ARBA" id="ARBA00022884"/>
    </source>
</evidence>
<dbReference type="GO" id="GO:0003735">
    <property type="term" value="F:structural constituent of ribosome"/>
    <property type="evidence" value="ECO:0007669"/>
    <property type="project" value="InterPro"/>
</dbReference>
<dbReference type="AlphaFoldDB" id="A0A0G0WGM1"/>
<dbReference type="InterPro" id="IPR036510">
    <property type="entry name" value="Ribosomal_bS20_sf"/>
</dbReference>
<comment type="caution">
    <text evidence="7">The sequence shown here is derived from an EMBL/GenBank/DDBJ whole genome shotgun (WGS) entry which is preliminary data.</text>
</comment>
<dbReference type="Proteomes" id="UP000034601">
    <property type="component" value="Unassembled WGS sequence"/>
</dbReference>
<evidence type="ECO:0000256" key="4">
    <source>
        <dbReference type="ARBA" id="ARBA00023274"/>
    </source>
</evidence>
<comment type="function">
    <text evidence="6">Binds directly to 16S ribosomal RNA.</text>
</comment>
<dbReference type="InterPro" id="IPR002583">
    <property type="entry name" value="Ribosomal_bS20"/>
</dbReference>
<evidence type="ECO:0000313" key="7">
    <source>
        <dbReference type="EMBL" id="KKR83455.1"/>
    </source>
</evidence>
<keyword evidence="4 6" id="KW-0687">Ribonucleoprotein</keyword>
<sequence length="100" mass="11129">MLNFNINPCTKAILCVTIPSCMPVIKSAIKKVRQDKVKTARNLARKNKLKSLLKKARKNPSAKTLSAVFSTLDKAAKVKLIHRNKAARLKSQLSKLMVSK</sequence>
<keyword evidence="1 6" id="KW-0699">rRNA-binding</keyword>
<evidence type="ECO:0000256" key="3">
    <source>
        <dbReference type="ARBA" id="ARBA00022980"/>
    </source>
</evidence>
<dbReference type="HAMAP" id="MF_00500">
    <property type="entry name" value="Ribosomal_bS20"/>
    <property type="match status" value="1"/>
</dbReference>
<dbReference type="NCBIfam" id="TIGR00029">
    <property type="entry name" value="S20"/>
    <property type="match status" value="1"/>
</dbReference>
<organism evidence="7 8">
    <name type="scientific">Candidatus Daviesbacteria bacterium GW2011_GWA2_40_9</name>
    <dbReference type="NCBI Taxonomy" id="1618424"/>
    <lineage>
        <taxon>Bacteria</taxon>
        <taxon>Candidatus Daviesiibacteriota</taxon>
    </lineage>
</organism>
<evidence type="ECO:0000256" key="5">
    <source>
        <dbReference type="ARBA" id="ARBA00035136"/>
    </source>
</evidence>
<keyword evidence="2 6" id="KW-0694">RNA-binding</keyword>
<dbReference type="GO" id="GO:1990904">
    <property type="term" value="C:ribonucleoprotein complex"/>
    <property type="evidence" value="ECO:0007669"/>
    <property type="project" value="UniProtKB-KW"/>
</dbReference>
<proteinExistence type="inferred from homology"/>
<comment type="similarity">
    <text evidence="6">Belongs to the bacterial ribosomal protein bS20 family.</text>
</comment>